<protein>
    <submittedName>
        <fullName evidence="1">Uncharacterized protein</fullName>
    </submittedName>
</protein>
<dbReference type="EMBL" id="JXTB01000210">
    <property type="protein sequence ID" value="PON53171.1"/>
    <property type="molecule type" value="Genomic_DNA"/>
</dbReference>
<reference evidence="2" key="1">
    <citation type="submission" date="2016-06" db="EMBL/GenBank/DDBJ databases">
        <title>Parallel loss of symbiosis genes in relatives of nitrogen-fixing non-legume Parasponia.</title>
        <authorList>
            <person name="Van Velzen R."/>
            <person name="Holmer R."/>
            <person name="Bu F."/>
            <person name="Rutten L."/>
            <person name="Van Zeijl A."/>
            <person name="Liu W."/>
            <person name="Santuari L."/>
            <person name="Cao Q."/>
            <person name="Sharma T."/>
            <person name="Shen D."/>
            <person name="Roswanjaya Y."/>
            <person name="Wardhani T."/>
            <person name="Kalhor M.S."/>
            <person name="Jansen J."/>
            <person name="Van den Hoogen J."/>
            <person name="Gungor B."/>
            <person name="Hartog M."/>
            <person name="Hontelez J."/>
            <person name="Verver J."/>
            <person name="Yang W.-C."/>
            <person name="Schijlen E."/>
            <person name="Repin R."/>
            <person name="Schilthuizen M."/>
            <person name="Schranz E."/>
            <person name="Heidstra R."/>
            <person name="Miyata K."/>
            <person name="Fedorova E."/>
            <person name="Kohlen W."/>
            <person name="Bisseling T."/>
            <person name="Smit S."/>
            <person name="Geurts R."/>
        </authorList>
    </citation>
    <scope>NUCLEOTIDE SEQUENCE [LARGE SCALE GENOMIC DNA]</scope>
    <source>
        <strain evidence="2">cv. WU1-14</strain>
    </source>
</reference>
<organism evidence="1 2">
    <name type="scientific">Parasponia andersonii</name>
    <name type="common">Sponia andersonii</name>
    <dbReference type="NCBI Taxonomy" id="3476"/>
    <lineage>
        <taxon>Eukaryota</taxon>
        <taxon>Viridiplantae</taxon>
        <taxon>Streptophyta</taxon>
        <taxon>Embryophyta</taxon>
        <taxon>Tracheophyta</taxon>
        <taxon>Spermatophyta</taxon>
        <taxon>Magnoliopsida</taxon>
        <taxon>eudicotyledons</taxon>
        <taxon>Gunneridae</taxon>
        <taxon>Pentapetalae</taxon>
        <taxon>rosids</taxon>
        <taxon>fabids</taxon>
        <taxon>Rosales</taxon>
        <taxon>Cannabaceae</taxon>
        <taxon>Parasponia</taxon>
    </lineage>
</organism>
<evidence type="ECO:0000313" key="1">
    <source>
        <dbReference type="EMBL" id="PON53171.1"/>
    </source>
</evidence>
<dbReference type="Proteomes" id="UP000237105">
    <property type="component" value="Unassembled WGS sequence"/>
</dbReference>
<gene>
    <name evidence="1" type="ORF">PanWU01x14_204020</name>
</gene>
<accession>A0A2P5BWP0</accession>
<proteinExistence type="predicted"/>
<keyword evidence="2" id="KW-1185">Reference proteome</keyword>
<sequence>MVTSVSQSETSFEKSTFQVNMTEFENDARPSKRRQSFSISPCLVPVDCNLILQQEMILGKVPK</sequence>
<evidence type="ECO:0000313" key="2">
    <source>
        <dbReference type="Proteomes" id="UP000237105"/>
    </source>
</evidence>
<name>A0A2P5BWP0_PARAD</name>
<comment type="caution">
    <text evidence="1">The sequence shown here is derived from an EMBL/GenBank/DDBJ whole genome shotgun (WGS) entry which is preliminary data.</text>
</comment>
<dbReference type="AlphaFoldDB" id="A0A2P5BWP0"/>